<proteinExistence type="predicted"/>
<dbReference type="EMBL" id="AP027925">
    <property type="protein sequence ID" value="BED92540.1"/>
    <property type="molecule type" value="Genomic_DNA"/>
</dbReference>
<dbReference type="SMART" id="SM00974">
    <property type="entry name" value="T5orf172"/>
    <property type="match status" value="1"/>
</dbReference>
<dbReference type="Proteomes" id="UP001335720">
    <property type="component" value="Chromosome"/>
</dbReference>
<accession>A0AA48IBP1</accession>
<dbReference type="InterPro" id="IPR018306">
    <property type="entry name" value="Phage_T5_Orf172_DNA-bd"/>
</dbReference>
<organism evidence="2">
    <name type="scientific">Candidatus Paraimprobicoccus trichonymphae</name>
    <dbReference type="NCBI Taxonomy" id="3033793"/>
    <lineage>
        <taxon>Bacteria</taxon>
        <taxon>Bacillati</taxon>
        <taxon>Bacillota</taxon>
        <taxon>Clostridia</taxon>
        <taxon>Candidatus Paraimprobicoccus</taxon>
    </lineage>
</organism>
<reference evidence="2" key="1">
    <citation type="journal article" date="2023" name="ISME J.">
        <title>Emergence of putative energy parasites within Clostridia revealed by genome analysis of a novel endosymbiotic clade.</title>
        <authorList>
            <person name="Takahashi K."/>
            <person name="Kuwahara H."/>
            <person name="Horikawa Y."/>
            <person name="Izawa K."/>
            <person name="Kato D."/>
            <person name="Inagaki T."/>
            <person name="Yuki M."/>
            <person name="Ohkuma M."/>
            <person name="Hongoh Y."/>
        </authorList>
    </citation>
    <scope>NUCLEOTIDE SEQUENCE</scope>
    <source>
        <strain evidence="2">RsTa-C01</strain>
    </source>
</reference>
<dbReference type="KEGG" id="ptrh:RsTaC01_0295"/>
<dbReference type="Pfam" id="PF10544">
    <property type="entry name" value="T5orf172"/>
    <property type="match status" value="1"/>
</dbReference>
<gene>
    <name evidence="2" type="ORF">RsTaC01_0295</name>
</gene>
<sequence length="209" mass="24185">MGKIYILTNDAMPNIIKIGSTEKNIEDRIKEFDTTGVPLPFRCHYAIEIENQLEKEKYIHDAFSDHRLRKNREFFELAPERAVSILKAIGGREISIEGNVMIGEEGSTISDGSIPIIIKKSPINLFLLGIKPGDKLIFTRDENKYCKVLSERKVEYEKKEYSLSALAARLLKENNSINYNNRSVQGTLYFKFKNEILTEFREKLEQEFE</sequence>
<dbReference type="AlphaFoldDB" id="A0AA48IBP1"/>
<evidence type="ECO:0000259" key="1">
    <source>
        <dbReference type="SMART" id="SM00974"/>
    </source>
</evidence>
<evidence type="ECO:0000313" key="2">
    <source>
        <dbReference type="EMBL" id="BED92540.1"/>
    </source>
</evidence>
<name>A0AA48IBP1_9FIRM</name>
<feature type="domain" description="Bacteriophage T5 Orf172 DNA-binding" evidence="1">
    <location>
        <begin position="10"/>
        <end position="89"/>
    </location>
</feature>
<protein>
    <submittedName>
        <fullName evidence="2">GIY-YIG nuclease family protein</fullName>
    </submittedName>
</protein>